<dbReference type="SUPFAM" id="SSF82199">
    <property type="entry name" value="SET domain"/>
    <property type="match status" value="1"/>
</dbReference>
<dbReference type="OrthoDB" id="1028014at2759"/>
<organism evidence="5 6">
    <name type="scientific">Cylicostephanus goldi</name>
    <name type="common">Nematode worm</name>
    <dbReference type="NCBI Taxonomy" id="71465"/>
    <lineage>
        <taxon>Eukaryota</taxon>
        <taxon>Metazoa</taxon>
        <taxon>Ecdysozoa</taxon>
        <taxon>Nematoda</taxon>
        <taxon>Chromadorea</taxon>
        <taxon>Rhabditida</taxon>
        <taxon>Rhabditina</taxon>
        <taxon>Rhabditomorpha</taxon>
        <taxon>Strongyloidea</taxon>
        <taxon>Strongylidae</taxon>
        <taxon>Cylicostephanus</taxon>
    </lineage>
</organism>
<dbReference type="Pfam" id="PF00856">
    <property type="entry name" value="SET"/>
    <property type="match status" value="1"/>
</dbReference>
<sequence>MPSGVGLFPIACCFNHSCRANVNSFFHKNKLIFISTGIRKGEEICDNYGASFFKQTKQERAGFLAGRGFTCECPTCLTDNSIDDKLEPIIEHPDLILKSLPNVKDYRQYRNALPDGHKIIETIAEMYVGSVGGNVRILLNCVLADYDAACKTPRKKQKHMENMQVHLFGALVRMRTFFGKLYPAYNAAKELADQLIEMEGTNSLKNLSNAVESLRVIVEDLKPGLPRLE</sequence>
<dbReference type="InterPro" id="IPR046341">
    <property type="entry name" value="SET_dom_sf"/>
</dbReference>
<evidence type="ECO:0000259" key="4">
    <source>
        <dbReference type="Pfam" id="PF00856"/>
    </source>
</evidence>
<keyword evidence="3" id="KW-0949">S-adenosyl-L-methionine</keyword>
<dbReference type="Gene3D" id="2.170.270.10">
    <property type="entry name" value="SET domain"/>
    <property type="match status" value="1"/>
</dbReference>
<keyword evidence="1" id="KW-0489">Methyltransferase</keyword>
<dbReference type="PANTHER" id="PTHR46165:SF7">
    <property type="entry name" value="SET AND MYND DOMAIN-CONTAINING PROTEIN 4"/>
    <property type="match status" value="1"/>
</dbReference>
<dbReference type="PANTHER" id="PTHR46165">
    <property type="entry name" value="SET AND MYND DOMAIN-CONTAINING PROTEIN 4"/>
    <property type="match status" value="1"/>
</dbReference>
<dbReference type="InterPro" id="IPR052097">
    <property type="entry name" value="SET-MYND_domain_protein"/>
</dbReference>
<dbReference type="GO" id="GO:0005737">
    <property type="term" value="C:cytoplasm"/>
    <property type="evidence" value="ECO:0007669"/>
    <property type="project" value="TreeGrafter"/>
</dbReference>
<protein>
    <recommendedName>
        <fullName evidence="4">SET domain-containing protein</fullName>
    </recommendedName>
</protein>
<proteinExistence type="predicted"/>
<reference evidence="5 6" key="1">
    <citation type="submission" date="2018-11" db="EMBL/GenBank/DDBJ databases">
        <authorList>
            <consortium name="Pathogen Informatics"/>
        </authorList>
    </citation>
    <scope>NUCLEOTIDE SEQUENCE [LARGE SCALE GENOMIC DNA]</scope>
</reference>
<dbReference type="GO" id="GO:0005634">
    <property type="term" value="C:nucleus"/>
    <property type="evidence" value="ECO:0007669"/>
    <property type="project" value="TreeGrafter"/>
</dbReference>
<accession>A0A3P6REN1</accession>
<keyword evidence="6" id="KW-1185">Reference proteome</keyword>
<dbReference type="GO" id="GO:0032259">
    <property type="term" value="P:methylation"/>
    <property type="evidence" value="ECO:0007669"/>
    <property type="project" value="UniProtKB-KW"/>
</dbReference>
<dbReference type="GO" id="GO:0042826">
    <property type="term" value="F:histone deacetylase binding"/>
    <property type="evidence" value="ECO:0007669"/>
    <property type="project" value="TreeGrafter"/>
</dbReference>
<evidence type="ECO:0000313" key="6">
    <source>
        <dbReference type="Proteomes" id="UP000271889"/>
    </source>
</evidence>
<name>A0A3P6REN1_CYLGO</name>
<keyword evidence="2" id="KW-0808">Transferase</keyword>
<evidence type="ECO:0000256" key="1">
    <source>
        <dbReference type="ARBA" id="ARBA00022603"/>
    </source>
</evidence>
<dbReference type="Proteomes" id="UP000271889">
    <property type="component" value="Unassembled WGS sequence"/>
</dbReference>
<evidence type="ECO:0000256" key="2">
    <source>
        <dbReference type="ARBA" id="ARBA00022679"/>
    </source>
</evidence>
<evidence type="ECO:0000256" key="3">
    <source>
        <dbReference type="ARBA" id="ARBA00022691"/>
    </source>
</evidence>
<gene>
    <name evidence="5" type="ORF">CGOC_LOCUS2634</name>
</gene>
<feature type="domain" description="SET" evidence="4">
    <location>
        <begin position="12"/>
        <end position="49"/>
    </location>
</feature>
<dbReference type="AlphaFoldDB" id="A0A3P6REN1"/>
<evidence type="ECO:0000313" key="5">
    <source>
        <dbReference type="EMBL" id="VDK53280.1"/>
    </source>
</evidence>
<dbReference type="GO" id="GO:0008168">
    <property type="term" value="F:methyltransferase activity"/>
    <property type="evidence" value="ECO:0007669"/>
    <property type="project" value="UniProtKB-KW"/>
</dbReference>
<dbReference type="InterPro" id="IPR001214">
    <property type="entry name" value="SET_dom"/>
</dbReference>
<dbReference type="EMBL" id="UYRV01006043">
    <property type="protein sequence ID" value="VDK53280.1"/>
    <property type="molecule type" value="Genomic_DNA"/>
</dbReference>